<sequence length="53" mass="5517">MGAMGDGTMHDGLVINTIAANLSSIVYFPHSVYVVKDGLKVPVGSCIVGQAWP</sequence>
<evidence type="ECO:0000313" key="1">
    <source>
        <dbReference type="EMBL" id="PKX97866.1"/>
    </source>
</evidence>
<dbReference type="GeneID" id="36529238"/>
<proteinExistence type="predicted"/>
<accession>A0A2I1CJT0</accession>
<dbReference type="STRING" id="1392255.A0A2I1CJT0"/>
<dbReference type="Proteomes" id="UP000234474">
    <property type="component" value="Unassembled WGS sequence"/>
</dbReference>
<dbReference type="AlphaFoldDB" id="A0A2I1CJT0"/>
<protein>
    <submittedName>
        <fullName evidence="1">Uncharacterized protein</fullName>
    </submittedName>
</protein>
<keyword evidence="2" id="KW-1185">Reference proteome</keyword>
<dbReference type="Gene3D" id="2.160.20.10">
    <property type="entry name" value="Single-stranded right-handed beta-helix, Pectin lyase-like"/>
    <property type="match status" value="1"/>
</dbReference>
<reference evidence="2" key="1">
    <citation type="journal article" date="2018" name="Proc. Natl. Acad. Sci. U.S.A.">
        <title>Linking secondary metabolites to gene clusters through genome sequencing of six diverse Aspergillus species.</title>
        <authorList>
            <person name="Kaerboelling I."/>
            <person name="Vesth T.C."/>
            <person name="Frisvad J.C."/>
            <person name="Nybo J.L."/>
            <person name="Theobald S."/>
            <person name="Kuo A."/>
            <person name="Bowyer P."/>
            <person name="Matsuda Y."/>
            <person name="Mondo S."/>
            <person name="Lyhne E.K."/>
            <person name="Kogle M.E."/>
            <person name="Clum A."/>
            <person name="Lipzen A."/>
            <person name="Salamov A."/>
            <person name="Ngan C.Y."/>
            <person name="Daum C."/>
            <person name="Chiniquy J."/>
            <person name="Barry K."/>
            <person name="LaButti K."/>
            <person name="Haridas S."/>
            <person name="Simmons B.A."/>
            <person name="Magnuson J.K."/>
            <person name="Mortensen U.H."/>
            <person name="Larsen T.O."/>
            <person name="Grigoriev I.V."/>
            <person name="Baker S.E."/>
            <person name="Andersen M.R."/>
        </authorList>
    </citation>
    <scope>NUCLEOTIDE SEQUENCE [LARGE SCALE GENOMIC DNA]</scope>
    <source>
        <strain evidence="2">IBT 16806</strain>
    </source>
</reference>
<evidence type="ECO:0000313" key="2">
    <source>
        <dbReference type="Proteomes" id="UP000234474"/>
    </source>
</evidence>
<organism evidence="1 2">
    <name type="scientific">Aspergillus novofumigatus (strain IBT 16806)</name>
    <dbReference type="NCBI Taxonomy" id="1392255"/>
    <lineage>
        <taxon>Eukaryota</taxon>
        <taxon>Fungi</taxon>
        <taxon>Dikarya</taxon>
        <taxon>Ascomycota</taxon>
        <taxon>Pezizomycotina</taxon>
        <taxon>Eurotiomycetes</taxon>
        <taxon>Eurotiomycetidae</taxon>
        <taxon>Eurotiales</taxon>
        <taxon>Aspergillaceae</taxon>
        <taxon>Aspergillus</taxon>
        <taxon>Aspergillus subgen. Fumigati</taxon>
    </lineage>
</organism>
<dbReference type="RefSeq" id="XP_024686461.1">
    <property type="nucleotide sequence ID" value="XM_024821912.1"/>
</dbReference>
<comment type="caution">
    <text evidence="1">The sequence shown here is derived from an EMBL/GenBank/DDBJ whole genome shotgun (WGS) entry which is preliminary data.</text>
</comment>
<name>A0A2I1CJT0_ASPN1</name>
<dbReference type="InterPro" id="IPR012334">
    <property type="entry name" value="Pectin_lyas_fold"/>
</dbReference>
<gene>
    <name evidence="1" type="ORF">P174DRAFT_363313</name>
</gene>
<dbReference type="EMBL" id="MSZS01000001">
    <property type="protein sequence ID" value="PKX97866.1"/>
    <property type="molecule type" value="Genomic_DNA"/>
</dbReference>
<dbReference type="VEuPathDB" id="FungiDB:P174DRAFT_363313"/>